<keyword evidence="2" id="KW-0560">Oxidoreductase</keyword>
<dbReference type="Pfam" id="PF00866">
    <property type="entry name" value="Ring_hydroxyl_B"/>
    <property type="match status" value="1"/>
</dbReference>
<keyword evidence="4" id="KW-1185">Reference proteome</keyword>
<organism evidence="3 4">
    <name type="scientific">Ottowia thiooxydans</name>
    <dbReference type="NCBI Taxonomy" id="219182"/>
    <lineage>
        <taxon>Bacteria</taxon>
        <taxon>Pseudomonadati</taxon>
        <taxon>Pseudomonadota</taxon>
        <taxon>Betaproteobacteria</taxon>
        <taxon>Burkholderiales</taxon>
        <taxon>Comamonadaceae</taxon>
        <taxon>Ottowia</taxon>
    </lineage>
</organism>
<evidence type="ECO:0000313" key="3">
    <source>
        <dbReference type="EMBL" id="MET4575689.1"/>
    </source>
</evidence>
<dbReference type="InterPro" id="IPR032710">
    <property type="entry name" value="NTF2-like_dom_sf"/>
</dbReference>
<name>A0ABV2Q3U9_9BURK</name>
<dbReference type="InterPro" id="IPR000391">
    <property type="entry name" value="Rng_hydr_dOase-bsu"/>
</dbReference>
<evidence type="ECO:0000313" key="4">
    <source>
        <dbReference type="Proteomes" id="UP001549320"/>
    </source>
</evidence>
<dbReference type="EMBL" id="JBEPSH010000002">
    <property type="protein sequence ID" value="MET4575689.1"/>
    <property type="molecule type" value="Genomic_DNA"/>
</dbReference>
<proteinExistence type="inferred from homology"/>
<dbReference type="Proteomes" id="UP001549320">
    <property type="component" value="Unassembled WGS sequence"/>
</dbReference>
<evidence type="ECO:0000256" key="2">
    <source>
        <dbReference type="ARBA" id="ARBA00023002"/>
    </source>
</evidence>
<dbReference type="Gene3D" id="3.10.450.50">
    <property type="match status" value="1"/>
</dbReference>
<dbReference type="GO" id="GO:0051213">
    <property type="term" value="F:dioxygenase activity"/>
    <property type="evidence" value="ECO:0007669"/>
    <property type="project" value="UniProtKB-KW"/>
</dbReference>
<protein>
    <submittedName>
        <fullName evidence="3">3-phenylpropionate/cinnamic acid dioxygenase small subunit</fullName>
    </submittedName>
</protein>
<gene>
    <name evidence="3" type="ORF">ABIE13_000789</name>
</gene>
<accession>A0ABV2Q3U9</accession>
<dbReference type="SUPFAM" id="SSF54427">
    <property type="entry name" value="NTF2-like"/>
    <property type="match status" value="1"/>
</dbReference>
<dbReference type="PANTHER" id="PTHR41534">
    <property type="entry name" value="BLR3401 PROTEIN"/>
    <property type="match status" value="1"/>
</dbReference>
<dbReference type="PANTHER" id="PTHR41534:SF1">
    <property type="entry name" value="BLR3401 PROTEIN"/>
    <property type="match status" value="1"/>
</dbReference>
<keyword evidence="3" id="KW-0223">Dioxygenase</keyword>
<sequence length="164" mass="18830">MSDIQDRIRDLVFLEAELLDDLELRPWLDLFTEDGIYWAPIDDAVPRSQSASLIYDDSMSRQERVHHLLQLPFPAQNPRSRTVHFVSNLRVTGTAPGFYKVRSSQLIVEARPGDYTQIGLGKVATYVAKVEHHIEEVEDTLKVKLKKILLINRDMPLGNLTFML</sequence>
<evidence type="ECO:0000256" key="1">
    <source>
        <dbReference type="ARBA" id="ARBA00009570"/>
    </source>
</evidence>
<dbReference type="RefSeq" id="WP_354441309.1">
    <property type="nucleotide sequence ID" value="NZ_JBEPSH010000002.1"/>
</dbReference>
<comment type="similarity">
    <text evidence="1">Belongs to the bacterial ring-hydroxylating dioxygenase beta subunit family.</text>
</comment>
<reference evidence="3 4" key="1">
    <citation type="submission" date="2024-06" db="EMBL/GenBank/DDBJ databases">
        <title>Sorghum-associated microbial communities from plants grown in Nebraska, USA.</title>
        <authorList>
            <person name="Schachtman D."/>
        </authorList>
    </citation>
    <scope>NUCLEOTIDE SEQUENCE [LARGE SCALE GENOMIC DNA]</scope>
    <source>
        <strain evidence="3 4">2709</strain>
    </source>
</reference>
<comment type="caution">
    <text evidence="3">The sequence shown here is derived from an EMBL/GenBank/DDBJ whole genome shotgun (WGS) entry which is preliminary data.</text>
</comment>